<dbReference type="EMBL" id="AWUE01014355">
    <property type="protein sequence ID" value="OMP03971.1"/>
    <property type="molecule type" value="Genomic_DNA"/>
</dbReference>
<accession>A0A1R3KA60</accession>
<reference evidence="2" key="1">
    <citation type="submission" date="2013-09" db="EMBL/GenBank/DDBJ databases">
        <title>Corchorus olitorius genome sequencing.</title>
        <authorList>
            <person name="Alam M."/>
            <person name="Haque M.S."/>
            <person name="Islam M.S."/>
            <person name="Emdad E.M."/>
            <person name="Islam M.M."/>
            <person name="Ahmed B."/>
            <person name="Halim A."/>
            <person name="Hossen Q.M.M."/>
            <person name="Hossain M.Z."/>
            <person name="Ahmed R."/>
            <person name="Khan M.M."/>
            <person name="Islam R."/>
            <person name="Rashid M.M."/>
            <person name="Khan S.A."/>
            <person name="Rahman M.S."/>
            <person name="Alam M."/>
            <person name="Yahiya A.S."/>
            <person name="Khan M.S."/>
            <person name="Azam M.S."/>
            <person name="Haque T."/>
            <person name="Lashkar M.Z.H."/>
            <person name="Akhand A.I."/>
            <person name="Morshed G."/>
            <person name="Roy S."/>
            <person name="Uddin K.S."/>
            <person name="Rabeya T."/>
            <person name="Hossain A.S."/>
            <person name="Chowdhury A."/>
            <person name="Snigdha A.R."/>
            <person name="Mortoza M.S."/>
            <person name="Matin S.A."/>
            <person name="Hoque S.M.E."/>
            <person name="Islam M.K."/>
            <person name="Roy D.K."/>
            <person name="Haider R."/>
            <person name="Moosa M.M."/>
            <person name="Elias S.M."/>
            <person name="Hasan A.M."/>
            <person name="Jahan S."/>
            <person name="Shafiuddin M."/>
            <person name="Mahmood N."/>
            <person name="Shommy N.S."/>
        </authorList>
    </citation>
    <scope>NUCLEOTIDE SEQUENCE [LARGE SCALE GENOMIC DNA]</scope>
    <source>
        <strain evidence="2">cv. O-4</strain>
    </source>
</reference>
<dbReference type="Proteomes" id="UP000187203">
    <property type="component" value="Unassembled WGS sequence"/>
</dbReference>
<name>A0A1R3KA60_9ROSI</name>
<keyword evidence="2" id="KW-1185">Reference proteome</keyword>
<comment type="caution">
    <text evidence="1">The sequence shown here is derived from an EMBL/GenBank/DDBJ whole genome shotgun (WGS) entry which is preliminary data.</text>
</comment>
<gene>
    <name evidence="1" type="ORF">COLO4_10063</name>
</gene>
<evidence type="ECO:0000313" key="2">
    <source>
        <dbReference type="Proteomes" id="UP000187203"/>
    </source>
</evidence>
<organism evidence="1 2">
    <name type="scientific">Corchorus olitorius</name>
    <dbReference type="NCBI Taxonomy" id="93759"/>
    <lineage>
        <taxon>Eukaryota</taxon>
        <taxon>Viridiplantae</taxon>
        <taxon>Streptophyta</taxon>
        <taxon>Embryophyta</taxon>
        <taxon>Tracheophyta</taxon>
        <taxon>Spermatophyta</taxon>
        <taxon>Magnoliopsida</taxon>
        <taxon>eudicotyledons</taxon>
        <taxon>Gunneridae</taxon>
        <taxon>Pentapetalae</taxon>
        <taxon>rosids</taxon>
        <taxon>malvids</taxon>
        <taxon>Malvales</taxon>
        <taxon>Malvaceae</taxon>
        <taxon>Grewioideae</taxon>
        <taxon>Apeibeae</taxon>
        <taxon>Corchorus</taxon>
    </lineage>
</organism>
<evidence type="ECO:0000313" key="1">
    <source>
        <dbReference type="EMBL" id="OMP03971.1"/>
    </source>
</evidence>
<protein>
    <submittedName>
        <fullName evidence="1">Uncharacterized protein</fullName>
    </submittedName>
</protein>
<dbReference type="AlphaFoldDB" id="A0A1R3KA60"/>
<sequence>MGGEKVAWRCVGIYHWPGKHNQARRSPDDDFDFVYVAIDYETTTFRYY</sequence>
<proteinExistence type="predicted"/>